<accession>A0A2V5K7X8</accession>
<reference evidence="2 3" key="1">
    <citation type="submission" date="2018-05" db="EMBL/GenBank/DDBJ databases">
        <title>Paenibacillus flagellatus sp. nov., isolated from selenium mineral soil.</title>
        <authorList>
            <person name="Dai X."/>
        </authorList>
    </citation>
    <scope>NUCLEOTIDE SEQUENCE [LARGE SCALE GENOMIC DNA]</scope>
    <source>
        <strain evidence="2 3">DXL2</strain>
    </source>
</reference>
<protein>
    <submittedName>
        <fullName evidence="2">Uncharacterized protein</fullName>
    </submittedName>
</protein>
<keyword evidence="1" id="KW-0812">Transmembrane</keyword>
<dbReference type="EMBL" id="QJVJ01000003">
    <property type="protein sequence ID" value="PYI55561.1"/>
    <property type="molecule type" value="Genomic_DNA"/>
</dbReference>
<dbReference type="AlphaFoldDB" id="A0A2V5K7X8"/>
<name>A0A2V5K7X8_9BACL</name>
<keyword evidence="1" id="KW-1133">Transmembrane helix</keyword>
<feature type="transmembrane region" description="Helical" evidence="1">
    <location>
        <begin position="6"/>
        <end position="24"/>
    </location>
</feature>
<proteinExistence type="predicted"/>
<keyword evidence="1" id="KW-0472">Membrane</keyword>
<organism evidence="2 3">
    <name type="scientific">Paenibacillus flagellatus</name>
    <dbReference type="NCBI Taxonomy" id="2211139"/>
    <lineage>
        <taxon>Bacteria</taxon>
        <taxon>Bacillati</taxon>
        <taxon>Bacillota</taxon>
        <taxon>Bacilli</taxon>
        <taxon>Bacillales</taxon>
        <taxon>Paenibacillaceae</taxon>
        <taxon>Paenibacillus</taxon>
    </lineage>
</organism>
<comment type="caution">
    <text evidence="2">The sequence shown here is derived from an EMBL/GenBank/DDBJ whole genome shotgun (WGS) entry which is preliminary data.</text>
</comment>
<gene>
    <name evidence="2" type="ORF">DLM86_07460</name>
</gene>
<evidence type="ECO:0000256" key="1">
    <source>
        <dbReference type="SAM" id="Phobius"/>
    </source>
</evidence>
<keyword evidence="3" id="KW-1185">Reference proteome</keyword>
<sequence>MRYLKWSLISVSCYSILTVLAWFIDDLGWKKGITEGSYQIVANFVSNLQFLFKMLIGSDDVLNYHFRLLPFLMGAVVWIGIAVVLCSRRGRAVH</sequence>
<dbReference type="Proteomes" id="UP000247476">
    <property type="component" value="Unassembled WGS sequence"/>
</dbReference>
<evidence type="ECO:0000313" key="3">
    <source>
        <dbReference type="Proteomes" id="UP000247476"/>
    </source>
</evidence>
<feature type="transmembrane region" description="Helical" evidence="1">
    <location>
        <begin position="68"/>
        <end position="86"/>
    </location>
</feature>
<evidence type="ECO:0000313" key="2">
    <source>
        <dbReference type="EMBL" id="PYI55561.1"/>
    </source>
</evidence>